<evidence type="ECO:0000313" key="2">
    <source>
        <dbReference type="EMBL" id="TWL23673.1"/>
    </source>
</evidence>
<gene>
    <name evidence="2" type="ORF">CHCC16736_1381</name>
</gene>
<name>A0A8B5Y8R7_BACLI</name>
<dbReference type="EMBL" id="NILC01000028">
    <property type="protein sequence ID" value="TWL23673.1"/>
    <property type="molecule type" value="Genomic_DNA"/>
</dbReference>
<keyword evidence="1" id="KW-0812">Transmembrane</keyword>
<dbReference type="Proteomes" id="UP000435910">
    <property type="component" value="Unassembled WGS sequence"/>
</dbReference>
<protein>
    <submittedName>
        <fullName evidence="2">Uncharacterized protein</fullName>
    </submittedName>
</protein>
<reference evidence="2 3" key="1">
    <citation type="submission" date="2019-06" db="EMBL/GenBank/DDBJ databases">
        <title>Genome sequence analysis of &gt;100 Bacillus licheniformis strains suggests intrinsic resistance to this species.</title>
        <authorList>
            <person name="Wels M."/>
            <person name="Siezen R.J."/>
            <person name="Johansen E."/>
            <person name="Stuer-Lauridsen B."/>
            <person name="Bjerre K."/>
            <person name="Nielsen B.K.K."/>
        </authorList>
    </citation>
    <scope>NUCLEOTIDE SEQUENCE [LARGE SCALE GENOMIC DNA]</scope>
    <source>
        <strain evidence="2 3">BAC-16736</strain>
    </source>
</reference>
<evidence type="ECO:0000313" key="3">
    <source>
        <dbReference type="Proteomes" id="UP000435910"/>
    </source>
</evidence>
<proteinExistence type="predicted"/>
<feature type="transmembrane region" description="Helical" evidence="1">
    <location>
        <begin position="20"/>
        <end position="40"/>
    </location>
</feature>
<keyword evidence="1" id="KW-0472">Membrane</keyword>
<accession>A0A8B5Y8R7</accession>
<organism evidence="2 3">
    <name type="scientific">Bacillus licheniformis</name>
    <dbReference type="NCBI Taxonomy" id="1402"/>
    <lineage>
        <taxon>Bacteria</taxon>
        <taxon>Bacillati</taxon>
        <taxon>Bacillota</taxon>
        <taxon>Bacilli</taxon>
        <taxon>Bacillales</taxon>
        <taxon>Bacillaceae</taxon>
        <taxon>Bacillus</taxon>
    </lineage>
</organism>
<sequence>MAVVYDTASIYPWLKEILLFLYPLGYKKLTYIFFSFYIPVRV</sequence>
<keyword evidence="1" id="KW-1133">Transmembrane helix</keyword>
<evidence type="ECO:0000256" key="1">
    <source>
        <dbReference type="SAM" id="Phobius"/>
    </source>
</evidence>
<comment type="caution">
    <text evidence="2">The sequence shown here is derived from an EMBL/GenBank/DDBJ whole genome shotgun (WGS) entry which is preliminary data.</text>
</comment>
<dbReference type="AlphaFoldDB" id="A0A8B5Y8R7"/>